<comment type="caution">
    <text evidence="14">The sequence shown here is derived from an EMBL/GenBank/DDBJ whole genome shotgun (WGS) entry which is preliminary data.</text>
</comment>
<reference evidence="14 15" key="1">
    <citation type="submission" date="2020-06" db="EMBL/GenBank/DDBJ databases">
        <title>Transcriptomic and genomic resources for Thalictrum thalictroides and T. hernandezii: Facilitating candidate gene discovery in an emerging model plant lineage.</title>
        <authorList>
            <person name="Arias T."/>
            <person name="Riano-Pachon D.M."/>
            <person name="Di Stilio V.S."/>
        </authorList>
    </citation>
    <scope>NUCLEOTIDE SEQUENCE [LARGE SCALE GENOMIC DNA]</scope>
    <source>
        <strain evidence="15">cv. WT478/WT964</strain>
        <tissue evidence="14">Leaves</tissue>
    </source>
</reference>
<name>A0A7J6WF24_THATH</name>
<keyword evidence="6" id="KW-0479">Metal-binding</keyword>
<keyword evidence="9" id="KW-0560">Oxidoreductase</keyword>
<evidence type="ECO:0000256" key="11">
    <source>
        <dbReference type="ARBA" id="ARBA00023033"/>
    </source>
</evidence>
<dbReference type="OrthoDB" id="2789670at2759"/>
<evidence type="ECO:0000256" key="6">
    <source>
        <dbReference type="ARBA" id="ARBA00022723"/>
    </source>
</evidence>
<evidence type="ECO:0000256" key="1">
    <source>
        <dbReference type="ARBA" id="ARBA00001971"/>
    </source>
</evidence>
<evidence type="ECO:0000256" key="5">
    <source>
        <dbReference type="ARBA" id="ARBA00022692"/>
    </source>
</evidence>
<dbReference type="GO" id="GO:0016705">
    <property type="term" value="F:oxidoreductase activity, acting on paired donors, with incorporation or reduction of molecular oxygen"/>
    <property type="evidence" value="ECO:0007669"/>
    <property type="project" value="InterPro"/>
</dbReference>
<gene>
    <name evidence="14" type="ORF">FRX31_014360</name>
</gene>
<dbReference type="EMBL" id="JABWDY010016499">
    <property type="protein sequence ID" value="KAF5196054.1"/>
    <property type="molecule type" value="Genomic_DNA"/>
</dbReference>
<evidence type="ECO:0000256" key="3">
    <source>
        <dbReference type="ARBA" id="ARBA00010617"/>
    </source>
</evidence>
<dbReference type="Pfam" id="PF00067">
    <property type="entry name" value="p450"/>
    <property type="match status" value="1"/>
</dbReference>
<keyword evidence="11 14" id="KW-0503">Monooxygenase</keyword>
<dbReference type="Gene3D" id="1.10.630.10">
    <property type="entry name" value="Cytochrome P450"/>
    <property type="match status" value="1"/>
</dbReference>
<dbReference type="PANTHER" id="PTHR47944">
    <property type="entry name" value="CYTOCHROME P450 98A9"/>
    <property type="match status" value="1"/>
</dbReference>
<keyword evidence="15" id="KW-1185">Reference proteome</keyword>
<evidence type="ECO:0000256" key="9">
    <source>
        <dbReference type="ARBA" id="ARBA00023002"/>
    </source>
</evidence>
<dbReference type="Proteomes" id="UP000554482">
    <property type="component" value="Unassembled WGS sequence"/>
</dbReference>
<dbReference type="GO" id="GO:0016020">
    <property type="term" value="C:membrane"/>
    <property type="evidence" value="ECO:0007669"/>
    <property type="project" value="UniProtKB-SubCell"/>
</dbReference>
<evidence type="ECO:0000256" key="4">
    <source>
        <dbReference type="ARBA" id="ARBA00022617"/>
    </source>
</evidence>
<evidence type="ECO:0000313" key="15">
    <source>
        <dbReference type="Proteomes" id="UP000554482"/>
    </source>
</evidence>
<keyword evidence="10" id="KW-0408">Iron</keyword>
<proteinExistence type="inferred from homology"/>
<comment type="similarity">
    <text evidence="3">Belongs to the cytochrome P450 family.</text>
</comment>
<evidence type="ECO:0000256" key="7">
    <source>
        <dbReference type="ARBA" id="ARBA00022857"/>
    </source>
</evidence>
<feature type="transmembrane region" description="Helical" evidence="13">
    <location>
        <begin position="6"/>
        <end position="23"/>
    </location>
</feature>
<dbReference type="GO" id="GO:0005506">
    <property type="term" value="F:iron ion binding"/>
    <property type="evidence" value="ECO:0007669"/>
    <property type="project" value="InterPro"/>
</dbReference>
<accession>A0A7J6WF24</accession>
<dbReference type="AlphaFoldDB" id="A0A7J6WF24"/>
<dbReference type="PANTHER" id="PTHR47944:SF18">
    <property type="entry name" value="FLAVONOID 3'-MONOOXYGENASE"/>
    <property type="match status" value="1"/>
</dbReference>
<evidence type="ECO:0000256" key="12">
    <source>
        <dbReference type="ARBA" id="ARBA00023136"/>
    </source>
</evidence>
<evidence type="ECO:0000256" key="8">
    <source>
        <dbReference type="ARBA" id="ARBA00022989"/>
    </source>
</evidence>
<evidence type="ECO:0000256" key="2">
    <source>
        <dbReference type="ARBA" id="ARBA00004167"/>
    </source>
</evidence>
<dbReference type="GO" id="GO:0020037">
    <property type="term" value="F:heme binding"/>
    <property type="evidence" value="ECO:0007669"/>
    <property type="project" value="InterPro"/>
</dbReference>
<protein>
    <submittedName>
        <fullName evidence="14">Flavonoid 3'-monooxygenase</fullName>
    </submittedName>
</protein>
<dbReference type="InterPro" id="IPR002401">
    <property type="entry name" value="Cyt_P450_E_grp-I"/>
</dbReference>
<comment type="subcellular location">
    <subcellularLocation>
        <location evidence="2">Membrane</location>
        <topology evidence="2">Single-pass membrane protein</topology>
    </subcellularLocation>
</comment>
<dbReference type="InterPro" id="IPR036396">
    <property type="entry name" value="Cyt_P450_sf"/>
</dbReference>
<dbReference type="GO" id="GO:0004497">
    <property type="term" value="F:monooxygenase activity"/>
    <property type="evidence" value="ECO:0007669"/>
    <property type="project" value="UniProtKB-KW"/>
</dbReference>
<keyword evidence="7" id="KW-0521">NADP</keyword>
<keyword evidence="8 13" id="KW-1133">Transmembrane helix</keyword>
<evidence type="ECO:0000256" key="10">
    <source>
        <dbReference type="ARBA" id="ARBA00023004"/>
    </source>
</evidence>
<keyword evidence="12 13" id="KW-0472">Membrane</keyword>
<dbReference type="PRINTS" id="PR00463">
    <property type="entry name" value="EP450I"/>
</dbReference>
<organism evidence="14 15">
    <name type="scientific">Thalictrum thalictroides</name>
    <name type="common">Rue-anemone</name>
    <name type="synonym">Anemone thalictroides</name>
    <dbReference type="NCBI Taxonomy" id="46969"/>
    <lineage>
        <taxon>Eukaryota</taxon>
        <taxon>Viridiplantae</taxon>
        <taxon>Streptophyta</taxon>
        <taxon>Embryophyta</taxon>
        <taxon>Tracheophyta</taxon>
        <taxon>Spermatophyta</taxon>
        <taxon>Magnoliopsida</taxon>
        <taxon>Ranunculales</taxon>
        <taxon>Ranunculaceae</taxon>
        <taxon>Thalictroideae</taxon>
        <taxon>Thalictrum</taxon>
    </lineage>
</organism>
<keyword evidence="5 13" id="KW-0812">Transmembrane</keyword>
<dbReference type="GO" id="GO:0044550">
    <property type="term" value="P:secondary metabolite biosynthetic process"/>
    <property type="evidence" value="ECO:0007669"/>
    <property type="project" value="UniProtKB-ARBA"/>
</dbReference>
<evidence type="ECO:0000313" key="14">
    <source>
        <dbReference type="EMBL" id="KAF5196054.1"/>
    </source>
</evidence>
<dbReference type="InterPro" id="IPR001128">
    <property type="entry name" value="Cyt_P450"/>
</dbReference>
<evidence type="ECO:0000256" key="13">
    <source>
        <dbReference type="SAM" id="Phobius"/>
    </source>
</evidence>
<keyword evidence="4" id="KW-0349">Heme</keyword>
<sequence length="414" mass="45917">MVSSEVIVLSTIFLASTIVYIFFNQRTRGGGGRLPFPPGPRPWPVIGNLPHLGPVPHHSLAKMAQKYGPLMHLRLGYVHVVVAASANVAAKFFKIHDANFSSRPPNSGAKYIAYNYQDLVFAPYGPKWRMLRKICSVHLFSAKALDDFCHVRKQEVAVLTRALMKSGSTAPINLGQLLTVCATNALSRVLLGQRVFSDGSGDKKSNEFKEMVVEMMVLAGTFNIGDFLPALEWLDLQGVASKMKTLHKRFDGFLSKCIEDHNVMIKNSGEMGHGKHMDLLSTLIELKENGDGEGGQLTDTHIKALLLNLFTAGTDTSSSTVEWAIAELIRHPKILAKALEELDAVVGKDRLLAEQKDMRRYEFRHKDGQFINCEFSPCIRLGTCRQPDGWKFEHGRSLWFNPSKKSSINGAPTA</sequence>
<comment type="cofactor">
    <cofactor evidence="1">
        <name>heme</name>
        <dbReference type="ChEBI" id="CHEBI:30413"/>
    </cofactor>
</comment>
<dbReference type="SUPFAM" id="SSF48264">
    <property type="entry name" value="Cytochrome P450"/>
    <property type="match status" value="1"/>
</dbReference>